<dbReference type="Proteomes" id="UP000625711">
    <property type="component" value="Unassembled WGS sequence"/>
</dbReference>
<reference evidence="1" key="1">
    <citation type="submission" date="2020-08" db="EMBL/GenBank/DDBJ databases">
        <title>Genome sequencing and assembly of the red palm weevil Rhynchophorus ferrugineus.</title>
        <authorList>
            <person name="Dias G.B."/>
            <person name="Bergman C.M."/>
            <person name="Manee M."/>
        </authorList>
    </citation>
    <scope>NUCLEOTIDE SEQUENCE</scope>
    <source>
        <strain evidence="1">AA-2017</strain>
        <tissue evidence="1">Whole larva</tissue>
    </source>
</reference>
<name>A0A834MEI9_RHYFE</name>
<keyword evidence="2" id="KW-1185">Reference proteome</keyword>
<protein>
    <submittedName>
        <fullName evidence="1">Uncharacterized protein</fullName>
    </submittedName>
</protein>
<proteinExistence type="predicted"/>
<evidence type="ECO:0000313" key="2">
    <source>
        <dbReference type="Proteomes" id="UP000625711"/>
    </source>
</evidence>
<gene>
    <name evidence="1" type="ORF">GWI33_004552</name>
</gene>
<organism evidence="1 2">
    <name type="scientific">Rhynchophorus ferrugineus</name>
    <name type="common">Red palm weevil</name>
    <name type="synonym">Curculio ferrugineus</name>
    <dbReference type="NCBI Taxonomy" id="354439"/>
    <lineage>
        <taxon>Eukaryota</taxon>
        <taxon>Metazoa</taxon>
        <taxon>Ecdysozoa</taxon>
        <taxon>Arthropoda</taxon>
        <taxon>Hexapoda</taxon>
        <taxon>Insecta</taxon>
        <taxon>Pterygota</taxon>
        <taxon>Neoptera</taxon>
        <taxon>Endopterygota</taxon>
        <taxon>Coleoptera</taxon>
        <taxon>Polyphaga</taxon>
        <taxon>Cucujiformia</taxon>
        <taxon>Curculionidae</taxon>
        <taxon>Dryophthorinae</taxon>
        <taxon>Rhynchophorus</taxon>
    </lineage>
</organism>
<evidence type="ECO:0000313" key="1">
    <source>
        <dbReference type="EMBL" id="KAF7281546.1"/>
    </source>
</evidence>
<sequence>MGGRKSSQELHGGPGRSFCYKVTTAVIESWGRWFLSASPASFPDSPAINAIPRPPTAKSPITYKLIG</sequence>
<dbReference type="AlphaFoldDB" id="A0A834MEI9"/>
<accession>A0A834MEI9</accession>
<dbReference type="EMBL" id="JAACXV010000236">
    <property type="protein sequence ID" value="KAF7281546.1"/>
    <property type="molecule type" value="Genomic_DNA"/>
</dbReference>
<comment type="caution">
    <text evidence="1">The sequence shown here is derived from an EMBL/GenBank/DDBJ whole genome shotgun (WGS) entry which is preliminary data.</text>
</comment>